<dbReference type="InterPro" id="IPR005055">
    <property type="entry name" value="A10/PebIII"/>
</dbReference>
<evidence type="ECO:0000256" key="2">
    <source>
        <dbReference type="SAM" id="SignalP"/>
    </source>
</evidence>
<name>A0ABP1RJG4_9HEXA</name>
<reference evidence="3 4" key="1">
    <citation type="submission" date="2024-08" db="EMBL/GenBank/DDBJ databases">
        <authorList>
            <person name="Cucini C."/>
            <person name="Frati F."/>
        </authorList>
    </citation>
    <scope>NUCLEOTIDE SEQUENCE [LARGE SCALE GENOMIC DNA]</scope>
</reference>
<dbReference type="Pfam" id="PF03392">
    <property type="entry name" value="OS-D"/>
    <property type="match status" value="1"/>
</dbReference>
<sequence length="271" mass="27636">MRFVILCLVVAISISEGYAASLRFKRQLIPREFQNINIENYLKNERAVRFQLKCIIDDGPCDRIGKYLKVTIPELLVNQCANCDMAQRERAGKLVSHIQQNFPEDWERAVKKFQGGLVKPEDAARLESVLGVKLDPKLVGATEAPVAAPSAAPETTPVAKAVEVPSTSEVPISTTAAAAPVAPVAPSSSAAPVPASSSEAAPASSSAAPAASSTPVAVVAASSSEAPAPSSSAAPAPSSSSEASPAATSAAPVATSPAAVAPSSSSEAPKA</sequence>
<dbReference type="InterPro" id="IPR036682">
    <property type="entry name" value="OS_D_A10/PebIII_sf"/>
</dbReference>
<accession>A0ABP1RJG4</accession>
<feature type="region of interest" description="Disordered" evidence="1">
    <location>
        <begin position="179"/>
        <end position="271"/>
    </location>
</feature>
<dbReference type="EMBL" id="CAXLJM020000076">
    <property type="protein sequence ID" value="CAL8129187.1"/>
    <property type="molecule type" value="Genomic_DNA"/>
</dbReference>
<feature type="signal peptide" evidence="2">
    <location>
        <begin position="1"/>
        <end position="19"/>
    </location>
</feature>
<dbReference type="SUPFAM" id="SSF100910">
    <property type="entry name" value="Chemosensory protein Csp2"/>
    <property type="match status" value="1"/>
</dbReference>
<protein>
    <recommendedName>
        <fullName evidence="5">Chemosensory protein</fullName>
    </recommendedName>
</protein>
<evidence type="ECO:0000313" key="3">
    <source>
        <dbReference type="EMBL" id="CAL8129187.1"/>
    </source>
</evidence>
<evidence type="ECO:0000256" key="1">
    <source>
        <dbReference type="SAM" id="MobiDB-lite"/>
    </source>
</evidence>
<organism evidence="3 4">
    <name type="scientific">Orchesella dallaii</name>
    <dbReference type="NCBI Taxonomy" id="48710"/>
    <lineage>
        <taxon>Eukaryota</taxon>
        <taxon>Metazoa</taxon>
        <taxon>Ecdysozoa</taxon>
        <taxon>Arthropoda</taxon>
        <taxon>Hexapoda</taxon>
        <taxon>Collembola</taxon>
        <taxon>Entomobryomorpha</taxon>
        <taxon>Entomobryoidea</taxon>
        <taxon>Orchesellidae</taxon>
        <taxon>Orchesellinae</taxon>
        <taxon>Orchesella</taxon>
    </lineage>
</organism>
<comment type="caution">
    <text evidence="3">The sequence shown here is derived from an EMBL/GenBank/DDBJ whole genome shotgun (WGS) entry which is preliminary data.</text>
</comment>
<gene>
    <name evidence="3" type="ORF">ODALV1_LOCUS22950</name>
</gene>
<dbReference type="PANTHER" id="PTHR11257">
    <property type="entry name" value="CHEMOSENSORY PROTEIN-RELATED"/>
    <property type="match status" value="1"/>
</dbReference>
<evidence type="ECO:0008006" key="5">
    <source>
        <dbReference type="Google" id="ProtNLM"/>
    </source>
</evidence>
<dbReference type="Gene3D" id="1.10.2080.10">
    <property type="entry name" value="Insect odorant-binding protein A10/Ejaculatory bulb-specific protein 3"/>
    <property type="match status" value="1"/>
</dbReference>
<keyword evidence="4" id="KW-1185">Reference proteome</keyword>
<evidence type="ECO:0000313" key="4">
    <source>
        <dbReference type="Proteomes" id="UP001642540"/>
    </source>
</evidence>
<feature type="chain" id="PRO_5046338595" description="Chemosensory protein" evidence="2">
    <location>
        <begin position="20"/>
        <end position="271"/>
    </location>
</feature>
<dbReference type="Proteomes" id="UP001642540">
    <property type="component" value="Unassembled WGS sequence"/>
</dbReference>
<proteinExistence type="predicted"/>
<keyword evidence="2" id="KW-0732">Signal</keyword>